<name>A0ABU8VMR4_9BURK</name>
<dbReference type="PANTHER" id="PTHR42928">
    <property type="entry name" value="TRICARBOXYLATE-BINDING PROTEIN"/>
    <property type="match status" value="1"/>
</dbReference>
<accession>A0ABU8VMR4</accession>
<comment type="caution">
    <text evidence="3">The sequence shown here is derived from an EMBL/GenBank/DDBJ whole genome shotgun (WGS) entry which is preliminary data.</text>
</comment>
<proteinExistence type="inferred from homology"/>
<keyword evidence="4" id="KW-1185">Reference proteome</keyword>
<feature type="chain" id="PRO_5045491719" evidence="2">
    <location>
        <begin position="20"/>
        <end position="319"/>
    </location>
</feature>
<evidence type="ECO:0000313" key="3">
    <source>
        <dbReference type="EMBL" id="MEJ8814870.1"/>
    </source>
</evidence>
<organism evidence="3 4">
    <name type="scientific">Variovorax ureilyticus</name>
    <dbReference type="NCBI Taxonomy" id="1836198"/>
    <lineage>
        <taxon>Bacteria</taxon>
        <taxon>Pseudomonadati</taxon>
        <taxon>Pseudomonadota</taxon>
        <taxon>Betaproteobacteria</taxon>
        <taxon>Burkholderiales</taxon>
        <taxon>Comamonadaceae</taxon>
        <taxon>Variovorax</taxon>
    </lineage>
</organism>
<comment type="similarity">
    <text evidence="1">Belongs to the UPF0065 (bug) family.</text>
</comment>
<evidence type="ECO:0000256" key="1">
    <source>
        <dbReference type="ARBA" id="ARBA00006987"/>
    </source>
</evidence>
<dbReference type="SUPFAM" id="SSF53850">
    <property type="entry name" value="Periplasmic binding protein-like II"/>
    <property type="match status" value="1"/>
</dbReference>
<evidence type="ECO:0000313" key="4">
    <source>
        <dbReference type="Proteomes" id="UP001365846"/>
    </source>
</evidence>
<dbReference type="Gene3D" id="3.40.190.10">
    <property type="entry name" value="Periplasmic binding protein-like II"/>
    <property type="match status" value="1"/>
</dbReference>
<dbReference type="PIRSF" id="PIRSF017082">
    <property type="entry name" value="YflP"/>
    <property type="match status" value="1"/>
</dbReference>
<evidence type="ECO:0000256" key="2">
    <source>
        <dbReference type="SAM" id="SignalP"/>
    </source>
</evidence>
<dbReference type="Gene3D" id="3.40.190.150">
    <property type="entry name" value="Bordetella uptake gene, domain 1"/>
    <property type="match status" value="1"/>
</dbReference>
<dbReference type="InterPro" id="IPR005064">
    <property type="entry name" value="BUG"/>
</dbReference>
<dbReference type="EMBL" id="JBBKZU010000015">
    <property type="protein sequence ID" value="MEJ8814870.1"/>
    <property type="molecule type" value="Genomic_DNA"/>
</dbReference>
<dbReference type="Pfam" id="PF03401">
    <property type="entry name" value="TctC"/>
    <property type="match status" value="1"/>
</dbReference>
<dbReference type="PANTHER" id="PTHR42928:SF5">
    <property type="entry name" value="BLR1237 PROTEIN"/>
    <property type="match status" value="1"/>
</dbReference>
<dbReference type="RefSeq" id="WP_340360095.1">
    <property type="nucleotide sequence ID" value="NZ_JBBKZU010000015.1"/>
</dbReference>
<dbReference type="InterPro" id="IPR042100">
    <property type="entry name" value="Bug_dom1"/>
</dbReference>
<feature type="signal peptide" evidence="2">
    <location>
        <begin position="1"/>
        <end position="19"/>
    </location>
</feature>
<dbReference type="Proteomes" id="UP001365846">
    <property type="component" value="Unassembled WGS sequence"/>
</dbReference>
<reference evidence="3 4" key="1">
    <citation type="submission" date="2024-03" db="EMBL/GenBank/DDBJ databases">
        <title>Novel species of the genus Variovorax.</title>
        <authorList>
            <person name="Liu Q."/>
            <person name="Xin Y.-H."/>
        </authorList>
    </citation>
    <scope>NUCLEOTIDE SEQUENCE [LARGE SCALE GENOMIC DNA]</scope>
    <source>
        <strain evidence="3 4">KACC 18899</strain>
    </source>
</reference>
<sequence length="319" mass="33410">MKRLLSLLATLAVSLSAMAAPYPDKPVRIVVPYSPGGGGDVVGRPLSQELGKQLGGTFYIDNRGGAGGNIGMEYVAQSPADGYSVVLALTSQLAINQALYAKLRYDALTDFEPITLIGSAPYFLAVNASLPVKNLAEFIKLAKSKPGGMSYASTGNGSGLHLSMELLKSMAGIDLVHVPYKGGGAALTDLLSGNVQAMFVSYGAGSAHIKAGKLRVLAVSSSQRSPALPDVPTIAEAGVPGYESGVWYALLAPHGTPPEIVKRLHDGSVAALQSKELRERFASDGVKTIGSKPEELTKYIQAERIKWAEVVKRSGATVE</sequence>
<gene>
    <name evidence="3" type="ORF">WKW77_27615</name>
</gene>
<keyword evidence="2" id="KW-0732">Signal</keyword>
<dbReference type="CDD" id="cd13578">
    <property type="entry name" value="PBP2_Bug27"/>
    <property type="match status" value="1"/>
</dbReference>
<protein>
    <submittedName>
        <fullName evidence="3">Tripartite tricarboxylate transporter substrate binding protein</fullName>
    </submittedName>
</protein>